<keyword evidence="3" id="KW-0808">Transferase</keyword>
<dbReference type="AlphaFoldDB" id="A0A2P2KX84"/>
<protein>
    <submittedName>
        <fullName evidence="3">Plastidial lipoyltransferase 2-like</fullName>
    </submittedName>
</protein>
<evidence type="ECO:0000259" key="2">
    <source>
        <dbReference type="PROSITE" id="PS51733"/>
    </source>
</evidence>
<evidence type="ECO:0000313" key="3">
    <source>
        <dbReference type="EMBL" id="MBX10341.1"/>
    </source>
</evidence>
<dbReference type="InterPro" id="IPR004143">
    <property type="entry name" value="BPL_LPL_catalytic"/>
</dbReference>
<keyword evidence="1" id="KW-0812">Transmembrane</keyword>
<feature type="domain" description="BPL/LPL catalytic" evidence="2">
    <location>
        <begin position="84"/>
        <end position="189"/>
    </location>
</feature>
<dbReference type="PROSITE" id="PS51733">
    <property type="entry name" value="BPL_LPL_CATALYTIC"/>
    <property type="match status" value="1"/>
</dbReference>
<dbReference type="PANTHER" id="PTHR10993:SF7">
    <property type="entry name" value="LIPOYLTRANSFERASE 2, MITOCHONDRIAL-RELATED"/>
    <property type="match status" value="1"/>
</dbReference>
<name>A0A2P2KX84_RHIMU</name>
<dbReference type="GO" id="GO:0009249">
    <property type="term" value="P:protein lipoylation"/>
    <property type="evidence" value="ECO:0007669"/>
    <property type="project" value="TreeGrafter"/>
</dbReference>
<dbReference type="GO" id="GO:0033819">
    <property type="term" value="F:lipoyl(octanoyl) transferase activity"/>
    <property type="evidence" value="ECO:0007669"/>
    <property type="project" value="TreeGrafter"/>
</dbReference>
<accession>A0A2P2KX84</accession>
<evidence type="ECO:0000256" key="1">
    <source>
        <dbReference type="SAM" id="Phobius"/>
    </source>
</evidence>
<sequence length="189" mass="21678">MIVGTSISSFCSFPRCPTRPQPSEQCRLNPVLNLKASALPSITREDRRVCECFNLCKELVPYEDAWNWQKSIVRHKKALIKRNEYCSDTLIVLQHQPVYTMGTASSVEFLNFDIKDPPFQVYRTERGGEVTYHGPGQVLYSMLMLPSFTFWNTVNCLAICISLCTIAVNVHIFVKEHDFNQGFSCTLWL</sequence>
<dbReference type="Pfam" id="PF21948">
    <property type="entry name" value="LplA-B_cat"/>
    <property type="match status" value="1"/>
</dbReference>
<feature type="transmembrane region" description="Helical" evidence="1">
    <location>
        <begin position="150"/>
        <end position="174"/>
    </location>
</feature>
<dbReference type="InterPro" id="IPR045864">
    <property type="entry name" value="aa-tRNA-synth_II/BPL/LPL"/>
</dbReference>
<keyword evidence="1" id="KW-0472">Membrane</keyword>
<dbReference type="EMBL" id="GGEC01029857">
    <property type="protein sequence ID" value="MBX10341.1"/>
    <property type="molecule type" value="Transcribed_RNA"/>
</dbReference>
<reference evidence="3" key="1">
    <citation type="submission" date="2018-02" db="EMBL/GenBank/DDBJ databases">
        <title>Rhizophora mucronata_Transcriptome.</title>
        <authorList>
            <person name="Meera S.P."/>
            <person name="Sreeshan A."/>
            <person name="Augustine A."/>
        </authorList>
    </citation>
    <scope>NUCLEOTIDE SEQUENCE</scope>
    <source>
        <tissue evidence="3">Leaf</tissue>
    </source>
</reference>
<keyword evidence="1" id="KW-1133">Transmembrane helix</keyword>
<dbReference type="SUPFAM" id="SSF55681">
    <property type="entry name" value="Class II aaRS and biotin synthetases"/>
    <property type="match status" value="1"/>
</dbReference>
<dbReference type="Gene3D" id="3.30.930.10">
    <property type="entry name" value="Bira Bifunctional Protein, Domain 2"/>
    <property type="match status" value="1"/>
</dbReference>
<dbReference type="PANTHER" id="PTHR10993">
    <property type="entry name" value="OCTANOYLTRANSFERASE"/>
    <property type="match status" value="1"/>
</dbReference>
<proteinExistence type="predicted"/>
<organism evidence="3">
    <name type="scientific">Rhizophora mucronata</name>
    <name type="common">Asiatic mangrove</name>
    <dbReference type="NCBI Taxonomy" id="61149"/>
    <lineage>
        <taxon>Eukaryota</taxon>
        <taxon>Viridiplantae</taxon>
        <taxon>Streptophyta</taxon>
        <taxon>Embryophyta</taxon>
        <taxon>Tracheophyta</taxon>
        <taxon>Spermatophyta</taxon>
        <taxon>Magnoliopsida</taxon>
        <taxon>eudicotyledons</taxon>
        <taxon>Gunneridae</taxon>
        <taxon>Pentapetalae</taxon>
        <taxon>rosids</taxon>
        <taxon>fabids</taxon>
        <taxon>Malpighiales</taxon>
        <taxon>Rhizophoraceae</taxon>
        <taxon>Rhizophora</taxon>
    </lineage>
</organism>